<evidence type="ECO:0000313" key="1">
    <source>
        <dbReference type="EMBL" id="AWV22325.1"/>
    </source>
</evidence>
<reference evidence="1" key="1">
    <citation type="submission" date="2017-12" db="EMBL/GenBank/DDBJ databases">
        <authorList>
            <person name="Martens C."/>
            <person name="Dahlstrom E."/>
            <person name="Barbian K."/>
            <person name="Sykora L."/>
            <person name="Ricklefs S."/>
            <person name="Bruno D."/>
            <person name="Anzick I."/>
            <person name="Myles I."/>
            <person name="Datta S.K."/>
        </authorList>
    </citation>
    <scope>NUCLEOTIDE SEQUENCE</scope>
    <source>
        <strain evidence="1">AD2</strain>
    </source>
</reference>
<accession>A0A4Y1MWA7</accession>
<proteinExistence type="predicted"/>
<protein>
    <submittedName>
        <fullName evidence="1">Uncharacterized protein</fullName>
    </submittedName>
</protein>
<dbReference type="EMBL" id="CP025189">
    <property type="protein sequence ID" value="AWV22325.1"/>
    <property type="molecule type" value="Genomic_DNA"/>
</dbReference>
<gene>
    <name evidence="1" type="ORF">RADP37_04241</name>
</gene>
<name>A0A4Y1MWA7_9PROT</name>
<organism evidence="1">
    <name type="scientific">Roseomonas mucosa</name>
    <dbReference type="NCBI Taxonomy" id="207340"/>
    <lineage>
        <taxon>Bacteria</taxon>
        <taxon>Pseudomonadati</taxon>
        <taxon>Pseudomonadota</taxon>
        <taxon>Alphaproteobacteria</taxon>
        <taxon>Acetobacterales</taxon>
        <taxon>Roseomonadaceae</taxon>
        <taxon>Roseomonas</taxon>
    </lineage>
</organism>
<dbReference type="AlphaFoldDB" id="A0A4Y1MWA7"/>
<sequence>MLSKGITLLVHVARMVAERAEREVALSVEVLREFPPLHREKGIESMFAH</sequence>